<dbReference type="Pfam" id="PF08448">
    <property type="entry name" value="PAS_4"/>
    <property type="match status" value="2"/>
</dbReference>
<dbReference type="InterPro" id="IPR000700">
    <property type="entry name" value="PAS-assoc_C"/>
</dbReference>
<evidence type="ECO:0000259" key="2">
    <source>
        <dbReference type="PROSITE" id="PS50112"/>
    </source>
</evidence>
<dbReference type="CDD" id="cd00130">
    <property type="entry name" value="PAS"/>
    <property type="match status" value="2"/>
</dbReference>
<organism evidence="6 7">
    <name type="scientific">Catenulispora subtropica</name>
    <dbReference type="NCBI Taxonomy" id="450798"/>
    <lineage>
        <taxon>Bacteria</taxon>
        <taxon>Bacillati</taxon>
        <taxon>Actinomycetota</taxon>
        <taxon>Actinomycetes</taxon>
        <taxon>Catenulisporales</taxon>
        <taxon>Catenulisporaceae</taxon>
        <taxon>Catenulispora</taxon>
    </lineage>
</organism>
<evidence type="ECO:0000256" key="1">
    <source>
        <dbReference type="SAM" id="MobiDB-lite"/>
    </source>
</evidence>
<dbReference type="InterPro" id="IPR029787">
    <property type="entry name" value="Nucleotide_cyclase"/>
</dbReference>
<evidence type="ECO:0000259" key="3">
    <source>
        <dbReference type="PROSITE" id="PS50113"/>
    </source>
</evidence>
<accession>A0ABP5CZT9</accession>
<reference evidence="7" key="1">
    <citation type="journal article" date="2019" name="Int. J. Syst. Evol. Microbiol.">
        <title>The Global Catalogue of Microorganisms (GCM) 10K type strain sequencing project: providing services to taxonomists for standard genome sequencing and annotation.</title>
        <authorList>
            <consortium name="The Broad Institute Genomics Platform"/>
            <consortium name="The Broad Institute Genome Sequencing Center for Infectious Disease"/>
            <person name="Wu L."/>
            <person name="Ma J."/>
        </authorList>
    </citation>
    <scope>NUCLEOTIDE SEQUENCE [LARGE SCALE GENOMIC DNA]</scope>
    <source>
        <strain evidence="7">JCM 16013</strain>
    </source>
</reference>
<dbReference type="PROSITE" id="PS50887">
    <property type="entry name" value="GGDEF"/>
    <property type="match status" value="1"/>
</dbReference>
<feature type="domain" description="EAL" evidence="4">
    <location>
        <begin position="468"/>
        <end position="727"/>
    </location>
</feature>
<dbReference type="PROSITE" id="PS50883">
    <property type="entry name" value="EAL"/>
    <property type="match status" value="1"/>
</dbReference>
<dbReference type="InterPro" id="IPR000160">
    <property type="entry name" value="GGDEF_dom"/>
</dbReference>
<dbReference type="EMBL" id="BAAAQM010000017">
    <property type="protein sequence ID" value="GAA1971765.1"/>
    <property type="molecule type" value="Genomic_DNA"/>
</dbReference>
<dbReference type="RefSeq" id="WP_344657996.1">
    <property type="nucleotide sequence ID" value="NZ_BAAAQM010000017.1"/>
</dbReference>
<evidence type="ECO:0000313" key="7">
    <source>
        <dbReference type="Proteomes" id="UP001499854"/>
    </source>
</evidence>
<feature type="domain" description="GGDEF" evidence="5">
    <location>
        <begin position="323"/>
        <end position="459"/>
    </location>
</feature>
<dbReference type="NCBIfam" id="TIGR00229">
    <property type="entry name" value="sensory_box"/>
    <property type="match status" value="2"/>
</dbReference>
<evidence type="ECO:0000259" key="4">
    <source>
        <dbReference type="PROSITE" id="PS50883"/>
    </source>
</evidence>
<gene>
    <name evidence="6" type="ORF">GCM10009838_33950</name>
</gene>
<dbReference type="InterPro" id="IPR000014">
    <property type="entry name" value="PAS"/>
</dbReference>
<dbReference type="InterPro" id="IPR052155">
    <property type="entry name" value="Biofilm_reg_signaling"/>
</dbReference>
<dbReference type="PANTHER" id="PTHR44757">
    <property type="entry name" value="DIGUANYLATE CYCLASE DGCP"/>
    <property type="match status" value="1"/>
</dbReference>
<dbReference type="InterPro" id="IPR035965">
    <property type="entry name" value="PAS-like_dom_sf"/>
</dbReference>
<feature type="region of interest" description="Disordered" evidence="1">
    <location>
        <begin position="1"/>
        <end position="23"/>
    </location>
</feature>
<dbReference type="SUPFAM" id="SSF55785">
    <property type="entry name" value="PYP-like sensor domain (PAS domain)"/>
    <property type="match status" value="2"/>
</dbReference>
<dbReference type="CDD" id="cd01948">
    <property type="entry name" value="EAL"/>
    <property type="match status" value="1"/>
</dbReference>
<dbReference type="SUPFAM" id="SSF55073">
    <property type="entry name" value="Nucleotide cyclase"/>
    <property type="match status" value="1"/>
</dbReference>
<dbReference type="PROSITE" id="PS50112">
    <property type="entry name" value="PAS"/>
    <property type="match status" value="2"/>
</dbReference>
<dbReference type="Gene3D" id="3.20.20.450">
    <property type="entry name" value="EAL domain"/>
    <property type="match status" value="1"/>
</dbReference>
<dbReference type="PROSITE" id="PS50113">
    <property type="entry name" value="PAC"/>
    <property type="match status" value="2"/>
</dbReference>
<dbReference type="SUPFAM" id="SSF141868">
    <property type="entry name" value="EAL domain-like"/>
    <property type="match status" value="1"/>
</dbReference>
<feature type="domain" description="PAS" evidence="2">
    <location>
        <begin position="31"/>
        <end position="102"/>
    </location>
</feature>
<dbReference type="InterPro" id="IPR035919">
    <property type="entry name" value="EAL_sf"/>
</dbReference>
<dbReference type="Gene3D" id="3.30.70.270">
    <property type="match status" value="1"/>
</dbReference>
<dbReference type="Proteomes" id="UP001499854">
    <property type="component" value="Unassembled WGS sequence"/>
</dbReference>
<dbReference type="SMART" id="SM00267">
    <property type="entry name" value="GGDEF"/>
    <property type="match status" value="1"/>
</dbReference>
<evidence type="ECO:0008006" key="8">
    <source>
        <dbReference type="Google" id="ProtNLM"/>
    </source>
</evidence>
<evidence type="ECO:0000259" key="5">
    <source>
        <dbReference type="PROSITE" id="PS50887"/>
    </source>
</evidence>
<dbReference type="InterPro" id="IPR013656">
    <property type="entry name" value="PAS_4"/>
</dbReference>
<dbReference type="SMART" id="SM00052">
    <property type="entry name" value="EAL"/>
    <property type="match status" value="1"/>
</dbReference>
<evidence type="ECO:0000313" key="6">
    <source>
        <dbReference type="EMBL" id="GAA1971765.1"/>
    </source>
</evidence>
<comment type="caution">
    <text evidence="6">The sequence shown here is derived from an EMBL/GenBank/DDBJ whole genome shotgun (WGS) entry which is preliminary data.</text>
</comment>
<feature type="domain" description="PAS" evidence="2">
    <location>
        <begin position="166"/>
        <end position="237"/>
    </location>
</feature>
<dbReference type="Pfam" id="PF00990">
    <property type="entry name" value="GGDEF"/>
    <property type="match status" value="1"/>
</dbReference>
<dbReference type="PANTHER" id="PTHR44757:SF2">
    <property type="entry name" value="BIOFILM ARCHITECTURE MAINTENANCE PROTEIN MBAA"/>
    <property type="match status" value="1"/>
</dbReference>
<dbReference type="SMART" id="SM00091">
    <property type="entry name" value="PAS"/>
    <property type="match status" value="2"/>
</dbReference>
<dbReference type="CDD" id="cd01949">
    <property type="entry name" value="GGDEF"/>
    <property type="match status" value="1"/>
</dbReference>
<dbReference type="InterPro" id="IPR043128">
    <property type="entry name" value="Rev_trsase/Diguanyl_cyclase"/>
</dbReference>
<feature type="domain" description="PAC" evidence="3">
    <location>
        <begin position="107"/>
        <end position="158"/>
    </location>
</feature>
<dbReference type="Gene3D" id="3.30.450.20">
    <property type="entry name" value="PAS domain"/>
    <property type="match status" value="2"/>
</dbReference>
<dbReference type="Pfam" id="PF00563">
    <property type="entry name" value="EAL"/>
    <property type="match status" value="1"/>
</dbReference>
<dbReference type="NCBIfam" id="TIGR00254">
    <property type="entry name" value="GGDEF"/>
    <property type="match status" value="1"/>
</dbReference>
<sequence>MSVEKKKEPGPGADQSGHAGAAPRLGGDELDRICLYNLLSTCADTIFFKDRESRFIRVSRSQADLTGAANPEEMLGKTDFDYFSPEHAETTLRNEQQIIRTGVPMFDVHETNALPHAAGRVLSSTKQALRDFDGKIIGIFGISRDITARKTTEAQLLAKTAELDRISKELRTLLESSPDPMARFDRQLRYTYANAAAQILAGVPENELVGRTNRELGHPQNFVRKWEQALREVLRTGVGSDVESNVLIAGTRRYLHIRLIPEKDADGSVVSVLAVGHDLTDRKRIEDALADQAVHDPLTRLANRALLIDRIEQALSRIHAHDGWLAVLFLDLDRFKVVNDSLGHAAGDALLIATAARLRSAVRRSGDLVARFGGDEFVVLCEHVHGREDAAAMAGRISRALAAPFEHDGQPIHISASIGIAMTSDPTTTADTLLRDADAAMFRVKARGHRSGGYLFFDSSVREQVVSQLWIEGELRRALDEGEFRLVYEPVYDLRERRITGMEALIRWQHPERGLLPPSTFLAVAEECNLILPIGRWVLREACGQMSAWNRLRDSARPRLTMAVNLSPRQFDDDGLVTYISDTLQSTGLRPEQLCLEVTETAVHEAPESAQTVLSRLSELGVQIALDDFGTGYSSLGHLRRIPVNVLKIDRAFVNGLEDDDGDGDAAIVTAVITMAHALGMTTIGEGIESEAQYDRLRALGCDQGQGYLFAEPVSAAAFEALHLGDGGGPDRRG</sequence>
<protein>
    <recommendedName>
        <fullName evidence="8">Diguanylate cyclase/phosphodiesterase with PAS/PAC sensor(S)</fullName>
    </recommendedName>
</protein>
<feature type="domain" description="PAC" evidence="3">
    <location>
        <begin position="238"/>
        <end position="291"/>
    </location>
</feature>
<proteinExistence type="predicted"/>
<keyword evidence="7" id="KW-1185">Reference proteome</keyword>
<name>A0ABP5CZT9_9ACTN</name>
<dbReference type="InterPro" id="IPR001633">
    <property type="entry name" value="EAL_dom"/>
</dbReference>